<organism evidence="1 2">
    <name type="scientific">Neonectria magnoliae</name>
    <dbReference type="NCBI Taxonomy" id="2732573"/>
    <lineage>
        <taxon>Eukaryota</taxon>
        <taxon>Fungi</taxon>
        <taxon>Dikarya</taxon>
        <taxon>Ascomycota</taxon>
        <taxon>Pezizomycotina</taxon>
        <taxon>Sordariomycetes</taxon>
        <taxon>Hypocreomycetidae</taxon>
        <taxon>Hypocreales</taxon>
        <taxon>Nectriaceae</taxon>
        <taxon>Neonectria</taxon>
    </lineage>
</organism>
<gene>
    <name evidence="1" type="ORF">QQZ08_011831</name>
</gene>
<dbReference type="Proteomes" id="UP001498421">
    <property type="component" value="Unassembled WGS sequence"/>
</dbReference>
<name>A0ABR1H7P7_9HYPO</name>
<protein>
    <submittedName>
        <fullName evidence="1">Uncharacterized protein</fullName>
    </submittedName>
</protein>
<evidence type="ECO:0000313" key="1">
    <source>
        <dbReference type="EMBL" id="KAK7416913.1"/>
    </source>
</evidence>
<sequence>MAATLLGEASRTIEFTTIEKLFEEIRCTIGDMLQVYQLSSLLRSMRREEKQAAPGSITLMLPLRPSSLLSQLHYTNAFINHFGLRLALRFIGWGYLMLGSQWADQRFEQHRTPLVVKAMHQEVQTQNALTTELGQP</sequence>
<dbReference type="EMBL" id="JAZAVK010000197">
    <property type="protein sequence ID" value="KAK7416913.1"/>
    <property type="molecule type" value="Genomic_DNA"/>
</dbReference>
<accession>A0ABR1H7P7</accession>
<reference evidence="1 2" key="1">
    <citation type="journal article" date="2025" name="Microbiol. Resour. Announc.">
        <title>Draft genome sequences for Neonectria magnoliae and Neonectria punicea, canker pathogens of Liriodendron tulipifera and Acer saccharum in West Virginia.</title>
        <authorList>
            <person name="Petronek H.M."/>
            <person name="Kasson M.T."/>
            <person name="Metheny A.M."/>
            <person name="Stauder C.M."/>
            <person name="Lovett B."/>
            <person name="Lynch S.C."/>
            <person name="Garnas J.R."/>
            <person name="Kasson L.R."/>
            <person name="Stajich J.E."/>
        </authorList>
    </citation>
    <scope>NUCLEOTIDE SEQUENCE [LARGE SCALE GENOMIC DNA]</scope>
    <source>
        <strain evidence="1 2">NRRL 64651</strain>
    </source>
</reference>
<comment type="caution">
    <text evidence="1">The sequence shown here is derived from an EMBL/GenBank/DDBJ whole genome shotgun (WGS) entry which is preliminary data.</text>
</comment>
<evidence type="ECO:0000313" key="2">
    <source>
        <dbReference type="Proteomes" id="UP001498421"/>
    </source>
</evidence>
<proteinExistence type="predicted"/>
<keyword evidence="2" id="KW-1185">Reference proteome</keyword>